<keyword evidence="8" id="KW-1185">Reference proteome</keyword>
<keyword evidence="3" id="KW-0444">Lipid biosynthesis</keyword>
<dbReference type="GeneID" id="111744685"/>
<dbReference type="Pfam" id="PF08540">
    <property type="entry name" value="HMG_CoA_synt_C"/>
    <property type="match status" value="1"/>
</dbReference>
<dbReference type="Pfam" id="PF01154">
    <property type="entry name" value="HMG_CoA_synt_N"/>
    <property type="match status" value="1"/>
</dbReference>
<evidence type="ECO:0000259" key="7">
    <source>
        <dbReference type="Pfam" id="PF08540"/>
    </source>
</evidence>
<dbReference type="CTD" id="3158"/>
<reference evidence="9" key="1">
    <citation type="submission" date="2025-08" db="UniProtKB">
        <authorList>
            <consortium name="RefSeq"/>
        </authorList>
    </citation>
    <scope>IDENTIFICATION</scope>
    <source>
        <tissue evidence="9">Kidney</tissue>
    </source>
</reference>
<feature type="domain" description="Hydroxymethylglutaryl-coenzyme A synthase C-terminal" evidence="7">
    <location>
        <begin position="35"/>
        <end position="151"/>
    </location>
</feature>
<keyword evidence="5" id="KW-0443">Lipid metabolism</keyword>
<dbReference type="InterPro" id="IPR013746">
    <property type="entry name" value="HMG_CoA_synt_C_dom"/>
</dbReference>
<name>A0A6P6CUW1_PTEVA</name>
<sequence>MAVCGDIAVYPSDTVHHRRGAGAVAMLVGPKAPLVLARGPRGTHMEHVYDFHKPDGASEYPVLDMKLSIQCYSQALARRDAVYCQKFQKQWEQAGIERPFTLDDFQFMIFRSPFCKMVQKSLAHLIFSDFLSAGSDTQTSHYKGLEAFSSMERFLGQAC</sequence>
<comment type="similarity">
    <text evidence="1">Belongs to the thiolase-like superfamily. HMG-CoA synthase family.</text>
</comment>
<evidence type="ECO:0000256" key="4">
    <source>
        <dbReference type="ARBA" id="ARBA00022679"/>
    </source>
</evidence>
<evidence type="ECO:0000313" key="9">
    <source>
        <dbReference type="RefSeq" id="XP_023391142.1"/>
    </source>
</evidence>
<dbReference type="InterPro" id="IPR016039">
    <property type="entry name" value="Thiolase-like"/>
</dbReference>
<dbReference type="SUPFAM" id="SSF53901">
    <property type="entry name" value="Thiolase-like"/>
    <property type="match status" value="1"/>
</dbReference>
<gene>
    <name evidence="9" type="primary">HMGCS2</name>
</gene>
<evidence type="ECO:0000313" key="8">
    <source>
        <dbReference type="Proteomes" id="UP000515202"/>
    </source>
</evidence>
<evidence type="ECO:0000256" key="1">
    <source>
        <dbReference type="ARBA" id="ARBA00007061"/>
    </source>
</evidence>
<dbReference type="OrthoDB" id="1269963at2759"/>
<dbReference type="GO" id="GO:0010142">
    <property type="term" value="P:farnesyl diphosphate biosynthetic process, mevalonate pathway"/>
    <property type="evidence" value="ECO:0007669"/>
    <property type="project" value="InterPro"/>
</dbReference>
<proteinExistence type="inferred from homology"/>
<dbReference type="KEGG" id="pvp:111744685"/>
<dbReference type="GO" id="GO:0005739">
    <property type="term" value="C:mitochondrion"/>
    <property type="evidence" value="ECO:0007669"/>
    <property type="project" value="TreeGrafter"/>
</dbReference>
<evidence type="ECO:0000256" key="2">
    <source>
        <dbReference type="ARBA" id="ARBA00011738"/>
    </source>
</evidence>
<organism evidence="8 9">
    <name type="scientific">Pteropus vampyrus</name>
    <name type="common">Large flying fox</name>
    <dbReference type="NCBI Taxonomy" id="132908"/>
    <lineage>
        <taxon>Eukaryota</taxon>
        <taxon>Metazoa</taxon>
        <taxon>Chordata</taxon>
        <taxon>Craniata</taxon>
        <taxon>Vertebrata</taxon>
        <taxon>Euteleostomi</taxon>
        <taxon>Mammalia</taxon>
        <taxon>Eutheria</taxon>
        <taxon>Laurasiatheria</taxon>
        <taxon>Chiroptera</taxon>
        <taxon>Yinpterochiroptera</taxon>
        <taxon>Pteropodoidea</taxon>
        <taxon>Pteropodidae</taxon>
        <taxon>Pteropodinae</taxon>
        <taxon>Pteropus</taxon>
    </lineage>
</organism>
<dbReference type="RefSeq" id="XP_023391142.1">
    <property type="nucleotide sequence ID" value="XM_023535374.1"/>
</dbReference>
<protein>
    <submittedName>
        <fullName evidence="9">Hydroxymethylglutaryl-CoA synthase, mitochondrial</fullName>
    </submittedName>
</protein>
<dbReference type="PANTHER" id="PTHR43323:SF1">
    <property type="entry name" value="HYDROXYMETHYLGLUTARYL-COA SYNTHASE, MITOCHONDRIAL"/>
    <property type="match status" value="1"/>
</dbReference>
<comment type="subunit">
    <text evidence="2">Homodimer.</text>
</comment>
<dbReference type="PANTHER" id="PTHR43323">
    <property type="entry name" value="3-HYDROXY-3-METHYLGLUTARYL COENZYME A SYNTHASE"/>
    <property type="match status" value="1"/>
</dbReference>
<evidence type="ECO:0000259" key="6">
    <source>
        <dbReference type="Pfam" id="PF01154"/>
    </source>
</evidence>
<accession>A0A6P6CUW1</accession>
<dbReference type="GO" id="GO:0006084">
    <property type="term" value="P:acetyl-CoA metabolic process"/>
    <property type="evidence" value="ECO:0007669"/>
    <property type="project" value="InterPro"/>
</dbReference>
<evidence type="ECO:0000256" key="3">
    <source>
        <dbReference type="ARBA" id="ARBA00022516"/>
    </source>
</evidence>
<dbReference type="GO" id="GO:0004421">
    <property type="term" value="F:hydroxymethylglutaryl-CoA synthase activity"/>
    <property type="evidence" value="ECO:0007669"/>
    <property type="project" value="InterPro"/>
</dbReference>
<evidence type="ECO:0000256" key="5">
    <source>
        <dbReference type="ARBA" id="ARBA00023098"/>
    </source>
</evidence>
<dbReference type="Proteomes" id="UP000515202">
    <property type="component" value="Unplaced"/>
</dbReference>
<dbReference type="Gene3D" id="3.40.47.10">
    <property type="match status" value="1"/>
</dbReference>
<dbReference type="AlphaFoldDB" id="A0A6P6CUW1"/>
<dbReference type="InterPro" id="IPR013528">
    <property type="entry name" value="HMG_CoA_synth_N"/>
</dbReference>
<feature type="domain" description="Hydroxymethylglutaryl-coenzyme A synthase N-terminal" evidence="6">
    <location>
        <begin position="2"/>
        <end position="33"/>
    </location>
</feature>
<keyword evidence="4" id="KW-0808">Transferase</keyword>